<dbReference type="Gene3D" id="3.20.20.70">
    <property type="entry name" value="Aldolase class I"/>
    <property type="match status" value="1"/>
</dbReference>
<dbReference type="PANTHER" id="PTHR43787:SF11">
    <property type="entry name" value="UPF0026 PROTEIN SLR1464"/>
    <property type="match status" value="1"/>
</dbReference>
<evidence type="ECO:0000256" key="5">
    <source>
        <dbReference type="ARBA" id="ARBA00023004"/>
    </source>
</evidence>
<dbReference type="SMART" id="SM00729">
    <property type="entry name" value="Elp3"/>
    <property type="match status" value="1"/>
</dbReference>
<keyword evidence="4" id="KW-0479">Metal-binding</keyword>
<dbReference type="OrthoDB" id="9800840at2"/>
<dbReference type="InterPro" id="IPR007197">
    <property type="entry name" value="rSAM"/>
</dbReference>
<dbReference type="RefSeq" id="WP_139450418.1">
    <property type="nucleotide sequence ID" value="NZ_VDMB01000022.1"/>
</dbReference>
<evidence type="ECO:0000256" key="4">
    <source>
        <dbReference type="ARBA" id="ARBA00022723"/>
    </source>
</evidence>
<dbReference type="SFLD" id="SFLDS00029">
    <property type="entry name" value="Radical_SAM"/>
    <property type="match status" value="1"/>
</dbReference>
<evidence type="ECO:0000256" key="1">
    <source>
        <dbReference type="ARBA" id="ARBA00001966"/>
    </source>
</evidence>
<proteinExistence type="predicted"/>
<sequence>MHNREIKDFQYVFGPVASRRLGLSLGVDLLPSKTCTLDCIYCESGRTTRKTLLRKEWVPTEAVIAELAQILDERPELDSVTFSGSGEPTLHTGIGRIIDTIHTRWPGYPVTVLTNGTLFWQEEVRNDLVHADRVITNYDAASPEVFEALNRPYPGLFPDRMLEGLVAFREIFTGELWLEIFVIPGVNDRDREIDAIAAAAARIRPDRVQLNTLDRPGTESWVEPAGDTLLDRFQKRIAAAELTGKVQGSGNSVSMDDDQLKKNILSMVLRRPVTLEDVVRTQGVDRKKALEVLSGMRFAKRLGVQKMPRGDFYILPE</sequence>
<name>A0A5S5MDE1_9BACT</name>
<evidence type="ECO:0000259" key="7">
    <source>
        <dbReference type="PROSITE" id="PS51918"/>
    </source>
</evidence>
<evidence type="ECO:0000256" key="3">
    <source>
        <dbReference type="ARBA" id="ARBA00022691"/>
    </source>
</evidence>
<dbReference type="InterPro" id="IPR013785">
    <property type="entry name" value="Aldolase_TIM"/>
</dbReference>
<dbReference type="GO" id="GO:0051539">
    <property type="term" value="F:4 iron, 4 sulfur cluster binding"/>
    <property type="evidence" value="ECO:0007669"/>
    <property type="project" value="UniProtKB-KW"/>
</dbReference>
<reference evidence="8 9" key="1">
    <citation type="submission" date="2019-06" db="EMBL/GenBank/DDBJ databases">
        <title>Desulfobotulus mexicanus sp. nov., a novel sulfate-reducing bacterium isolated from the sediment of an alkaline crater lake in Mexico.</title>
        <authorList>
            <person name="Hirschler-Rea A."/>
        </authorList>
    </citation>
    <scope>NUCLEOTIDE SEQUENCE [LARGE SCALE GENOMIC DNA]</scope>
    <source>
        <strain evidence="8 9">PAR22N</strain>
    </source>
</reference>
<keyword evidence="2" id="KW-0004">4Fe-4S</keyword>
<dbReference type="GO" id="GO:0003824">
    <property type="term" value="F:catalytic activity"/>
    <property type="evidence" value="ECO:0007669"/>
    <property type="project" value="InterPro"/>
</dbReference>
<comment type="caution">
    <text evidence="8">The sequence shown here is derived from an EMBL/GenBank/DDBJ whole genome shotgun (WGS) entry which is preliminary data.</text>
</comment>
<dbReference type="PROSITE" id="PS51918">
    <property type="entry name" value="RADICAL_SAM"/>
    <property type="match status" value="1"/>
</dbReference>
<comment type="cofactor">
    <cofactor evidence="1">
        <name>[4Fe-4S] cluster</name>
        <dbReference type="ChEBI" id="CHEBI:49883"/>
    </cofactor>
</comment>
<evidence type="ECO:0000256" key="6">
    <source>
        <dbReference type="ARBA" id="ARBA00023014"/>
    </source>
</evidence>
<dbReference type="InterPro" id="IPR006638">
    <property type="entry name" value="Elp3/MiaA/NifB-like_rSAM"/>
</dbReference>
<dbReference type="SUPFAM" id="SSF102114">
    <property type="entry name" value="Radical SAM enzymes"/>
    <property type="match status" value="1"/>
</dbReference>
<dbReference type="InterPro" id="IPR058240">
    <property type="entry name" value="rSAM_sf"/>
</dbReference>
<dbReference type="EMBL" id="VDMB01000022">
    <property type="protein sequence ID" value="TYT73711.1"/>
    <property type="molecule type" value="Genomic_DNA"/>
</dbReference>
<evidence type="ECO:0000256" key="2">
    <source>
        <dbReference type="ARBA" id="ARBA00022485"/>
    </source>
</evidence>
<keyword evidence="6" id="KW-0411">Iron-sulfur</keyword>
<evidence type="ECO:0000313" key="8">
    <source>
        <dbReference type="EMBL" id="TYT73711.1"/>
    </source>
</evidence>
<feature type="domain" description="Radical SAM core" evidence="7">
    <location>
        <begin position="21"/>
        <end position="256"/>
    </location>
</feature>
<dbReference type="InterPro" id="IPR040084">
    <property type="entry name" value="GTPase_Obg"/>
</dbReference>
<protein>
    <submittedName>
        <fullName evidence="8">Radical SAM protein</fullName>
    </submittedName>
</protein>
<dbReference type="SFLD" id="SFLDG01083">
    <property type="entry name" value="Uncharacterised_Radical_SAM_Su"/>
    <property type="match status" value="1"/>
</dbReference>
<evidence type="ECO:0000313" key="9">
    <source>
        <dbReference type="Proteomes" id="UP000321899"/>
    </source>
</evidence>
<dbReference type="GO" id="GO:0046872">
    <property type="term" value="F:metal ion binding"/>
    <property type="evidence" value="ECO:0007669"/>
    <property type="project" value="UniProtKB-KW"/>
</dbReference>
<organism evidence="8 9">
    <name type="scientific">Desulfobotulus mexicanus</name>
    <dbReference type="NCBI Taxonomy" id="2586642"/>
    <lineage>
        <taxon>Bacteria</taxon>
        <taxon>Pseudomonadati</taxon>
        <taxon>Thermodesulfobacteriota</taxon>
        <taxon>Desulfobacteria</taxon>
        <taxon>Desulfobacterales</taxon>
        <taxon>Desulfobacteraceae</taxon>
        <taxon>Desulfobotulus</taxon>
    </lineage>
</organism>
<dbReference type="CDD" id="cd01335">
    <property type="entry name" value="Radical_SAM"/>
    <property type="match status" value="1"/>
</dbReference>
<dbReference type="Pfam" id="PF04055">
    <property type="entry name" value="Radical_SAM"/>
    <property type="match status" value="1"/>
</dbReference>
<accession>A0A5S5MDE1</accession>
<dbReference type="PANTHER" id="PTHR43787">
    <property type="entry name" value="FEMO COFACTOR BIOSYNTHESIS PROTEIN NIFB-RELATED"/>
    <property type="match status" value="1"/>
</dbReference>
<keyword evidence="3" id="KW-0949">S-adenosyl-L-methionine</keyword>
<keyword evidence="9" id="KW-1185">Reference proteome</keyword>
<keyword evidence="5" id="KW-0408">Iron</keyword>
<gene>
    <name evidence="8" type="ORF">FIM25_13810</name>
</gene>
<dbReference type="AlphaFoldDB" id="A0A5S5MDE1"/>
<dbReference type="Proteomes" id="UP000321899">
    <property type="component" value="Unassembled WGS sequence"/>
</dbReference>